<protein>
    <submittedName>
        <fullName evidence="2">WGS project CAEQ00000000 data, annotated contig 896</fullName>
    </submittedName>
</protein>
<dbReference type="AlphaFoldDB" id="F9WJC5"/>
<reference evidence="3" key="1">
    <citation type="submission" date="2011-07" db="EMBL/GenBank/DDBJ databases">
        <title>Divergent evolution of antigenic variation in African trypanosomes.</title>
        <authorList>
            <person name="Jackson A.P."/>
            <person name="Berry A."/>
            <person name="Allison H.C."/>
            <person name="Burton P."/>
            <person name="Anderson J."/>
            <person name="Aslett M."/>
            <person name="Brown R."/>
            <person name="Corton N."/>
            <person name="Harris D."/>
            <person name="Hauser H."/>
            <person name="Gamble J."/>
            <person name="Gilderthorp R."/>
            <person name="McQuillan J."/>
            <person name="Quail M.A."/>
            <person name="Sanders M."/>
            <person name="Van Tonder A."/>
            <person name="Ginger M.L."/>
            <person name="Donelson J.E."/>
            <person name="Field M.C."/>
            <person name="Barry J.D."/>
            <person name="Berriman M."/>
            <person name="Hertz-Fowler C."/>
        </authorList>
    </citation>
    <scope>NUCLEOTIDE SEQUENCE [LARGE SCALE GENOMIC DNA]</scope>
    <source>
        <strain evidence="3">IL3000</strain>
    </source>
</reference>
<gene>
    <name evidence="2" type="ORF">TCIL3000_0_22480</name>
</gene>
<proteinExistence type="predicted"/>
<keyword evidence="3" id="KW-1185">Reference proteome</keyword>
<accession>F9WJC5</accession>
<comment type="caution">
    <text evidence="2">The sequence shown here is derived from an EMBL/GenBank/DDBJ whole genome shotgun (WGS) entry which is preliminary data.</text>
</comment>
<organism evidence="2 3">
    <name type="scientific">Trypanosoma congolense (strain IL3000)</name>
    <dbReference type="NCBI Taxonomy" id="1068625"/>
    <lineage>
        <taxon>Eukaryota</taxon>
        <taxon>Discoba</taxon>
        <taxon>Euglenozoa</taxon>
        <taxon>Kinetoplastea</taxon>
        <taxon>Metakinetoplastina</taxon>
        <taxon>Trypanosomatida</taxon>
        <taxon>Trypanosomatidae</taxon>
        <taxon>Trypanosoma</taxon>
        <taxon>Nannomonas</taxon>
    </lineage>
</organism>
<evidence type="ECO:0000313" key="2">
    <source>
        <dbReference type="EMBL" id="CCD17429.1"/>
    </source>
</evidence>
<dbReference type="EMBL" id="CAEQ01002710">
    <property type="protein sequence ID" value="CCD17429.1"/>
    <property type="molecule type" value="Genomic_DNA"/>
</dbReference>
<feature type="region of interest" description="Disordered" evidence="1">
    <location>
        <begin position="72"/>
        <end position="122"/>
    </location>
</feature>
<dbReference type="VEuPathDB" id="TriTrypDB:TcIL3000_0_22480"/>
<dbReference type="Proteomes" id="UP000000702">
    <property type="component" value="Unassembled WGS sequence"/>
</dbReference>
<reference evidence="2 3" key="2">
    <citation type="journal article" date="2012" name="Proc. Natl. Acad. Sci. U.S.A.">
        <title>Antigenic diversity is generated by distinct evolutionary mechanisms in African trypanosome species.</title>
        <authorList>
            <person name="Jackson A.P."/>
            <person name="Berry A."/>
            <person name="Aslett M."/>
            <person name="Allison H.C."/>
            <person name="Burton P."/>
            <person name="Vavrova-Anderson J."/>
            <person name="Brown R."/>
            <person name="Browne H."/>
            <person name="Corton N."/>
            <person name="Hauser H."/>
            <person name="Gamble J."/>
            <person name="Gilderthorp R."/>
            <person name="Marcello L."/>
            <person name="McQuillan J."/>
            <person name="Otto T.D."/>
            <person name="Quail M.A."/>
            <person name="Sanders M.J."/>
            <person name="van Tonder A."/>
            <person name="Ginger M.L."/>
            <person name="Field M.C."/>
            <person name="Barry J.D."/>
            <person name="Hertz-Fowler C."/>
            <person name="Berriman M."/>
        </authorList>
    </citation>
    <scope>NUCLEOTIDE SEQUENCE [LARGE SCALE GENOMIC DNA]</scope>
    <source>
        <strain evidence="2 3">IL3000</strain>
    </source>
</reference>
<evidence type="ECO:0000256" key="1">
    <source>
        <dbReference type="SAM" id="MobiDB-lite"/>
    </source>
</evidence>
<sequence length="158" mass="17070">MGNCLCCGDKGRAHESDTEGTNANELATHNRIEVSHKRRESVAWNQEDDFATTGDSPNSVFNDVSLSCSPRNNGLIATAPPDEGSFASPTEDLLPPSASEEDPHADSTPNHALHVAPLDEDAPCTTPVIEERLRDISQEADEYAVPHNRECTECPDST</sequence>
<evidence type="ECO:0000313" key="3">
    <source>
        <dbReference type="Proteomes" id="UP000000702"/>
    </source>
</evidence>
<name>F9WJC5_TRYCI</name>